<dbReference type="InterPro" id="IPR037357">
    <property type="entry name" value="COMMD5"/>
</dbReference>
<accession>G5DZK7</accession>
<name>G5DZK7_9PIPI</name>
<dbReference type="GO" id="GO:0005634">
    <property type="term" value="C:nucleus"/>
    <property type="evidence" value="ECO:0007669"/>
    <property type="project" value="TreeGrafter"/>
</dbReference>
<evidence type="ECO:0000313" key="1">
    <source>
        <dbReference type="EMBL" id="AEQ17768.1"/>
    </source>
</evidence>
<dbReference type="AlphaFoldDB" id="G5DZK7"/>
<feature type="non-terminal residue" evidence="1">
    <location>
        <position position="70"/>
    </location>
</feature>
<protein>
    <submittedName>
        <fullName evidence="1">Putative comm domain-containing 5</fullName>
    </submittedName>
</protein>
<dbReference type="PANTHER" id="PTHR15666">
    <property type="entry name" value="COMM DOMAIN CONTAINING PROTEIN 5"/>
    <property type="match status" value="1"/>
</dbReference>
<sequence length="70" mass="8295">KVALRLPVSSLKQEVFKELKELRIPEDLIDDFANVVYNRRPVLEELRYNVALILKEMNDVEKRSILKIKD</sequence>
<reference evidence="1" key="1">
    <citation type="submission" date="2011-09" db="EMBL/GenBank/DDBJ databases">
        <title>The odds of duplicate gene persistence after polyploidization.</title>
        <authorList>
            <person name="Chain F.J.J."/>
            <person name="Evans B.J."/>
            <person name="Dushoff J."/>
        </authorList>
    </citation>
    <scope>NUCLEOTIDE SEQUENCE</scope>
    <source>
        <tissue evidence="1">Liver</tissue>
    </source>
</reference>
<proteinExistence type="evidence at transcript level"/>
<dbReference type="PANTHER" id="PTHR15666:SF1">
    <property type="entry name" value="COMM DOMAIN-CONTAINING PROTEIN 5"/>
    <property type="match status" value="1"/>
</dbReference>
<feature type="non-terminal residue" evidence="1">
    <location>
        <position position="1"/>
    </location>
</feature>
<organism evidence="1">
    <name type="scientific">Hymenochirus curtipes</name>
    <name type="common">western dwarf clawed frog</name>
    <dbReference type="NCBI Taxonomy" id="8362"/>
    <lineage>
        <taxon>Eukaryota</taxon>
        <taxon>Metazoa</taxon>
        <taxon>Chordata</taxon>
        <taxon>Craniata</taxon>
        <taxon>Vertebrata</taxon>
        <taxon>Euteleostomi</taxon>
        <taxon>Amphibia</taxon>
        <taxon>Batrachia</taxon>
        <taxon>Anura</taxon>
        <taxon>Pipoidea</taxon>
        <taxon>Pipidae</taxon>
        <taxon>Pipinae</taxon>
        <taxon>Hymenochirus</taxon>
    </lineage>
</organism>
<dbReference type="EMBL" id="JP286571">
    <property type="protein sequence ID" value="AEQ17768.1"/>
    <property type="molecule type" value="mRNA"/>
</dbReference>